<dbReference type="EMBL" id="JBHFNR010000162">
    <property type="protein sequence ID" value="MFB2895638.1"/>
    <property type="molecule type" value="Genomic_DNA"/>
</dbReference>
<evidence type="ECO:0000313" key="1">
    <source>
        <dbReference type="EMBL" id="MFB2895638.1"/>
    </source>
</evidence>
<gene>
    <name evidence="1" type="ORF">ACE1CI_22255</name>
</gene>
<keyword evidence="2" id="KW-1185">Reference proteome</keyword>
<sequence>MEDIEAVKLGLKSKNIWQQIASLSQLIKYGETGLELVIQALKDESWLL</sequence>
<comment type="caution">
    <text evidence="1">The sequence shown here is derived from an EMBL/GenBank/DDBJ whole genome shotgun (WGS) entry which is preliminary data.</text>
</comment>
<reference evidence="1 2" key="1">
    <citation type="submission" date="2024-09" db="EMBL/GenBank/DDBJ databases">
        <title>Floridaenema gen nov. (Aerosakkonemataceae, Aerosakkonematales ord. nov., Cyanobacteria) from benthic tropical and subtropical fresh waters, with the description of four new species.</title>
        <authorList>
            <person name="Moretto J.A."/>
            <person name="Berthold D.E."/>
            <person name="Lefler F.W."/>
            <person name="Huang I.-S."/>
            <person name="Laughinghouse H. IV."/>
        </authorList>
    </citation>
    <scope>NUCLEOTIDE SEQUENCE [LARGE SCALE GENOMIC DNA]</scope>
    <source>
        <strain evidence="1 2">BLCC-F50</strain>
    </source>
</reference>
<accession>A0ABV4XWK8</accession>
<organism evidence="1 2">
    <name type="scientific">Floridaenema flaviceps BLCC-F50</name>
    <dbReference type="NCBI Taxonomy" id="3153642"/>
    <lineage>
        <taxon>Bacteria</taxon>
        <taxon>Bacillati</taxon>
        <taxon>Cyanobacteriota</taxon>
        <taxon>Cyanophyceae</taxon>
        <taxon>Oscillatoriophycideae</taxon>
        <taxon>Aerosakkonematales</taxon>
        <taxon>Aerosakkonemataceae</taxon>
        <taxon>Floridanema</taxon>
        <taxon>Floridanema flaviceps</taxon>
    </lineage>
</organism>
<proteinExistence type="predicted"/>
<protein>
    <submittedName>
        <fullName evidence="1">Uncharacterized protein</fullName>
    </submittedName>
</protein>
<evidence type="ECO:0000313" key="2">
    <source>
        <dbReference type="Proteomes" id="UP001576784"/>
    </source>
</evidence>
<dbReference type="RefSeq" id="WP_413265275.1">
    <property type="nucleotide sequence ID" value="NZ_JBHFNR010000162.1"/>
</dbReference>
<dbReference type="Proteomes" id="UP001576784">
    <property type="component" value="Unassembled WGS sequence"/>
</dbReference>
<name>A0ABV4XWK8_9CYAN</name>